<gene>
    <name evidence="2" type="ORF">MsAg5_16240</name>
</gene>
<dbReference type="Gene3D" id="3.40.50.300">
    <property type="entry name" value="P-loop containing nucleotide triphosphate hydrolases"/>
    <property type="match status" value="1"/>
</dbReference>
<name>A0AAE4SDS9_9EURY</name>
<feature type="coiled-coil region" evidence="1">
    <location>
        <begin position="219"/>
        <end position="249"/>
    </location>
</feature>
<dbReference type="EMBL" id="JAWDKD010000021">
    <property type="protein sequence ID" value="MDV0447712.1"/>
    <property type="molecule type" value="Genomic_DNA"/>
</dbReference>
<accession>A0AAE4SDS9</accession>
<evidence type="ECO:0000313" key="3">
    <source>
        <dbReference type="Proteomes" id="UP001271789"/>
    </source>
</evidence>
<comment type="caution">
    <text evidence="2">The sequence shown here is derived from an EMBL/GenBank/DDBJ whole genome shotgun (WGS) entry which is preliminary data.</text>
</comment>
<reference evidence="2" key="1">
    <citation type="submission" date="2023-06" db="EMBL/GenBank/DDBJ databases">
        <title>Genome sequence of Methanosarcinaceae archaeon Ag5.</title>
        <authorList>
            <person name="Protasov E."/>
            <person name="Platt K."/>
            <person name="Poehlein A."/>
            <person name="Daniel R."/>
            <person name="Brune A."/>
        </authorList>
    </citation>
    <scope>NUCLEOTIDE SEQUENCE</scope>
    <source>
        <strain evidence="2">Ag5</strain>
    </source>
</reference>
<dbReference type="InterPro" id="IPR027417">
    <property type="entry name" value="P-loop_NTPase"/>
</dbReference>
<dbReference type="RefSeq" id="WP_338100151.1">
    <property type="nucleotide sequence ID" value="NZ_JAWDKD010000021.1"/>
</dbReference>
<evidence type="ECO:0000313" key="2">
    <source>
        <dbReference type="EMBL" id="MDV0447712.1"/>
    </source>
</evidence>
<evidence type="ECO:0000256" key="1">
    <source>
        <dbReference type="SAM" id="Coils"/>
    </source>
</evidence>
<keyword evidence="3" id="KW-1185">Reference proteome</keyword>
<dbReference type="AlphaFoldDB" id="A0AAE4SDS9"/>
<proteinExistence type="predicted"/>
<sequence>MLSIDYTIKKDNDTYVPIEKWKNINSNIFMLTAPNGQGKSTYLNIIATGLYGHKLSEKSCHISKTIKPKLENMNKRVGKDLSFDITIKNTKGSILNLKKSLDSKDVDILENNEILNPDQFEKKYFLIYDIPEDPLGRLSHLTSEVEVEQKRYDDQLKDFSRYLNDTIKDIQSRKNPEEIEKLKKRIMDGHNETEKLSRDLETQREKHDVLYRYHILRSYKFNSEKNQEYQEQYKKLQATEANKENQKKLSSKNNKIQQTAKVQMEAIESDFEDIKNTMEDFFSNKYKAYSIIKNIDISESLKDFSIPVGFVESLDMASKQLTDYCLEDTK</sequence>
<protein>
    <submittedName>
        <fullName evidence="2">Uncharacterized protein</fullName>
    </submittedName>
</protein>
<organism evidence="2 3">
    <name type="scientific">Methanolapillus africanus</name>
    <dbReference type="NCBI Taxonomy" id="3028297"/>
    <lineage>
        <taxon>Archaea</taxon>
        <taxon>Methanobacteriati</taxon>
        <taxon>Methanobacteriota</taxon>
        <taxon>Stenosarchaea group</taxon>
        <taxon>Methanomicrobia</taxon>
        <taxon>Methanosarcinales</taxon>
        <taxon>Methanosarcinaceae</taxon>
        <taxon>Methanolapillus</taxon>
    </lineage>
</organism>
<keyword evidence="1" id="KW-0175">Coiled coil</keyword>
<dbReference type="Proteomes" id="UP001271789">
    <property type="component" value="Unassembled WGS sequence"/>
</dbReference>